<dbReference type="EMBL" id="QPIG01000002">
    <property type="protein sequence ID" value="RCU57759.1"/>
    <property type="molecule type" value="Genomic_DNA"/>
</dbReference>
<protein>
    <recommendedName>
        <fullName evidence="1">5'-Nucleotidase C-terminal domain-containing protein</fullName>
    </recommendedName>
</protein>
<dbReference type="Pfam" id="PF02872">
    <property type="entry name" value="5_nucleotid_C"/>
    <property type="match status" value="1"/>
</dbReference>
<proteinExistence type="predicted"/>
<evidence type="ECO:0000313" key="2">
    <source>
        <dbReference type="EMBL" id="RCU57759.1"/>
    </source>
</evidence>
<reference evidence="2 3" key="1">
    <citation type="submission" date="2018-07" db="EMBL/GenBank/DDBJ databases">
        <title>Oceanihabitans testaceum sp. nov., isolated from marine sediment.</title>
        <authorList>
            <person name="Li C.-M."/>
        </authorList>
    </citation>
    <scope>NUCLEOTIDE SEQUENCE [LARGE SCALE GENOMIC DNA]</scope>
    <source>
        <strain evidence="2 3">S9-10</strain>
    </source>
</reference>
<dbReference type="Gene3D" id="3.90.780.10">
    <property type="entry name" value="5'-Nucleotidase, C-terminal domain"/>
    <property type="match status" value="1"/>
</dbReference>
<accession>A0A368P7I6</accession>
<dbReference type="OrthoDB" id="4762412at2"/>
<dbReference type="GO" id="GO:0009166">
    <property type="term" value="P:nucleotide catabolic process"/>
    <property type="evidence" value="ECO:0007669"/>
    <property type="project" value="InterPro"/>
</dbReference>
<dbReference type="Proteomes" id="UP000252249">
    <property type="component" value="Unassembled WGS sequence"/>
</dbReference>
<organism evidence="2 3">
    <name type="scientific">Oceanihabitans sediminis</name>
    <dbReference type="NCBI Taxonomy" id="1812012"/>
    <lineage>
        <taxon>Bacteria</taxon>
        <taxon>Pseudomonadati</taxon>
        <taxon>Bacteroidota</taxon>
        <taxon>Flavobacteriia</taxon>
        <taxon>Flavobacteriales</taxon>
        <taxon>Flavobacteriaceae</taxon>
        <taxon>Oceanihabitans</taxon>
    </lineage>
</organism>
<dbReference type="PRINTS" id="PR01607">
    <property type="entry name" value="APYRASEFAMLY"/>
</dbReference>
<evidence type="ECO:0000259" key="1">
    <source>
        <dbReference type="Pfam" id="PF02872"/>
    </source>
</evidence>
<keyword evidence="3" id="KW-1185">Reference proteome</keyword>
<evidence type="ECO:0000313" key="3">
    <source>
        <dbReference type="Proteomes" id="UP000252249"/>
    </source>
</evidence>
<name>A0A368P7I6_9FLAO</name>
<dbReference type="InterPro" id="IPR008334">
    <property type="entry name" value="5'-Nucleotdase_C"/>
</dbReference>
<dbReference type="GO" id="GO:0016787">
    <property type="term" value="F:hydrolase activity"/>
    <property type="evidence" value="ECO:0007669"/>
    <property type="project" value="InterPro"/>
</dbReference>
<dbReference type="AlphaFoldDB" id="A0A368P7I6"/>
<comment type="caution">
    <text evidence="2">The sequence shown here is derived from an EMBL/GenBank/DDBJ whole genome shotgun (WGS) entry which is preliminary data.</text>
</comment>
<dbReference type="InterPro" id="IPR036907">
    <property type="entry name" value="5'-Nucleotdase_C_sf"/>
</dbReference>
<sequence length="253" mass="29000">MNYKHLIVFLFTILLFNCKEEKMNLVRIEGKKININDSIELNQEIDDFVKPYREHVNKDLDSVISYAVDTYSKSDGDFNTAIGNLFADAVLEQSNIIFNKRTGENLDMTLLNHGGIRSIISKGNITTRTAFEIMPFENSLVAVAMKGQTIQDSLVRYLSRAKRAHPIAGLKIKLDKDFKAIEATINNKPIDPNKTYYVVTNDYLYHGGDGMSFFQTNDSLYDLNYKVRNALLDHFKKVDTINPVRDDRFIKLN</sequence>
<feature type="domain" description="5'-Nucleotidase C-terminal" evidence="1">
    <location>
        <begin position="79"/>
        <end position="215"/>
    </location>
</feature>
<dbReference type="PANTHER" id="PTHR11575">
    <property type="entry name" value="5'-NUCLEOTIDASE-RELATED"/>
    <property type="match status" value="1"/>
</dbReference>
<dbReference type="PANTHER" id="PTHR11575:SF24">
    <property type="entry name" value="5'-NUCLEOTIDASE"/>
    <property type="match status" value="1"/>
</dbReference>
<dbReference type="InterPro" id="IPR006179">
    <property type="entry name" value="5_nucleotidase/apyrase"/>
</dbReference>
<dbReference type="SUPFAM" id="SSF55816">
    <property type="entry name" value="5'-nucleotidase (syn. UDP-sugar hydrolase), C-terminal domain"/>
    <property type="match status" value="1"/>
</dbReference>
<gene>
    <name evidence="2" type="ORF">DU428_08200</name>
</gene>